<evidence type="ECO:0000313" key="2">
    <source>
        <dbReference type="Proteomes" id="UP000236732"/>
    </source>
</evidence>
<dbReference type="Pfam" id="PF14224">
    <property type="entry name" value="DUF4331"/>
    <property type="match status" value="1"/>
</dbReference>
<sequence length="447" mass="47539">MEISHRRRTKTPKLAASATGAILLATIAGSGPGTVQASSHLDTVLLAADPQMDTTDLYAFTSLDKPDTVTLIANYFPLQGPVPSPRYKFATDAYYDIDIDTDGTGRSSLTYRWTFKNTGPLGLGPDQSYTLQELRPGRPARTLVSNGIAPTVSTGPFGDFAARRKRAITTLPGGGQTYAGQATDPFFFDFKIAGMLRLGFATLAPKTDLGLQENIETLAIQVPKTTLARGGDPQRNPVIGVTTAAGRSTLDLRGSSGGGYRQVSRMGNPNFCDAIIPELAPHYNTITPADDQRAKGLIDTVRKPRLPHTIAASSGTKAPDEPRTDLEEIFLTGLTTKANGPIRTDLNSQLLNRDADPQAFAPSDQLRLNMTTPLTGRPNRFGVLDGDLQGFPNGRRLGDDVGAITVRMLMGEPAGPGAPHLGESPITGPGTPTGPTFPYVALPLMQT</sequence>
<dbReference type="EMBL" id="FNVT01000003">
    <property type="protein sequence ID" value="SEG62798.1"/>
    <property type="molecule type" value="Genomic_DNA"/>
</dbReference>
<dbReference type="OrthoDB" id="9791748at2"/>
<evidence type="ECO:0000313" key="1">
    <source>
        <dbReference type="EMBL" id="SEG62798.1"/>
    </source>
</evidence>
<dbReference type="AlphaFoldDB" id="A0A1H6BQ19"/>
<dbReference type="RefSeq" id="WP_160150271.1">
    <property type="nucleotide sequence ID" value="NZ_FNVT01000003.1"/>
</dbReference>
<dbReference type="Proteomes" id="UP000236732">
    <property type="component" value="Unassembled WGS sequence"/>
</dbReference>
<proteinExistence type="predicted"/>
<name>A0A1H6BQ19_9ACTN</name>
<evidence type="ECO:0008006" key="3">
    <source>
        <dbReference type="Google" id="ProtNLM"/>
    </source>
</evidence>
<accession>A0A1H6BQ19</accession>
<gene>
    <name evidence="1" type="ORF">SAMN05444920_103556</name>
</gene>
<dbReference type="InterPro" id="IPR025566">
    <property type="entry name" value="DUF4331"/>
</dbReference>
<reference evidence="1 2" key="1">
    <citation type="submission" date="2016-10" db="EMBL/GenBank/DDBJ databases">
        <authorList>
            <person name="de Groot N.N."/>
        </authorList>
    </citation>
    <scope>NUCLEOTIDE SEQUENCE [LARGE SCALE GENOMIC DNA]</scope>
    <source>
        <strain evidence="1 2">CGMCC 4.7037</strain>
    </source>
</reference>
<keyword evidence="2" id="KW-1185">Reference proteome</keyword>
<organism evidence="1 2">
    <name type="scientific">Nonomuraea solani</name>
    <dbReference type="NCBI Taxonomy" id="1144553"/>
    <lineage>
        <taxon>Bacteria</taxon>
        <taxon>Bacillati</taxon>
        <taxon>Actinomycetota</taxon>
        <taxon>Actinomycetes</taxon>
        <taxon>Streptosporangiales</taxon>
        <taxon>Streptosporangiaceae</taxon>
        <taxon>Nonomuraea</taxon>
    </lineage>
</organism>
<protein>
    <recommendedName>
        <fullName evidence="3">DUF4331 domain-containing protein</fullName>
    </recommendedName>
</protein>